<gene>
    <name evidence="6" type="ORF">UU93_C0004G0014</name>
</gene>
<dbReference type="GO" id="GO:0016020">
    <property type="term" value="C:membrane"/>
    <property type="evidence" value="ECO:0007669"/>
    <property type="project" value="UniProtKB-SubCell"/>
</dbReference>
<keyword evidence="4 5" id="KW-0472">Membrane</keyword>
<evidence type="ECO:0000256" key="3">
    <source>
        <dbReference type="ARBA" id="ARBA00022989"/>
    </source>
</evidence>
<evidence type="ECO:0000256" key="1">
    <source>
        <dbReference type="ARBA" id="ARBA00004141"/>
    </source>
</evidence>
<dbReference type="Proteomes" id="UP000034160">
    <property type="component" value="Unassembled WGS sequence"/>
</dbReference>
<dbReference type="STRING" id="1618356.UU93_C0004G0014"/>
<evidence type="ECO:0000256" key="2">
    <source>
        <dbReference type="ARBA" id="ARBA00022692"/>
    </source>
</evidence>
<comment type="subcellular location">
    <subcellularLocation>
        <location evidence="1">Membrane</location>
        <topology evidence="1">Multi-pass membrane protein</topology>
    </subcellularLocation>
</comment>
<evidence type="ECO:0000256" key="4">
    <source>
        <dbReference type="ARBA" id="ARBA00023136"/>
    </source>
</evidence>
<dbReference type="EMBL" id="LCCN01000004">
    <property type="protein sequence ID" value="KKS32967.1"/>
    <property type="molecule type" value="Genomic_DNA"/>
</dbReference>
<evidence type="ECO:0008006" key="8">
    <source>
        <dbReference type="Google" id="ProtNLM"/>
    </source>
</evidence>
<accession>A0A0G0Y884</accession>
<comment type="caution">
    <text evidence="6">The sequence shown here is derived from an EMBL/GenBank/DDBJ whole genome shotgun (WGS) entry which is preliminary data.</text>
</comment>
<name>A0A0G0Y884_9BACT</name>
<dbReference type="PANTHER" id="PTHR36460:SF1">
    <property type="entry name" value="UPF0132 DOMAIN PROTEIN (AFU_ORTHOLOGUE AFUA_3G10255)"/>
    <property type="match status" value="1"/>
</dbReference>
<organism evidence="6 7">
    <name type="scientific">Candidatus Amesbacteria bacterium GW2011_GWA2_42_12</name>
    <dbReference type="NCBI Taxonomy" id="1618356"/>
    <lineage>
        <taxon>Bacteria</taxon>
        <taxon>Candidatus Amesiibacteriota</taxon>
    </lineage>
</organism>
<dbReference type="AlphaFoldDB" id="A0A0G0Y884"/>
<keyword evidence="3 5" id="KW-1133">Transmembrane helix</keyword>
<feature type="transmembrane region" description="Helical" evidence="5">
    <location>
        <begin position="71"/>
        <end position="91"/>
    </location>
</feature>
<feature type="transmembrane region" description="Helical" evidence="5">
    <location>
        <begin position="17"/>
        <end position="38"/>
    </location>
</feature>
<evidence type="ECO:0000313" key="7">
    <source>
        <dbReference type="Proteomes" id="UP000034160"/>
    </source>
</evidence>
<proteinExistence type="predicted"/>
<evidence type="ECO:0000313" key="6">
    <source>
        <dbReference type="EMBL" id="KKS32967.1"/>
    </source>
</evidence>
<protein>
    <recommendedName>
        <fullName evidence="8">DUF4870 domain-containing protein</fullName>
    </recommendedName>
</protein>
<evidence type="ECO:0000256" key="5">
    <source>
        <dbReference type="SAM" id="Phobius"/>
    </source>
</evidence>
<dbReference type="Pfam" id="PF09685">
    <property type="entry name" value="MamF_MmsF"/>
    <property type="match status" value="1"/>
</dbReference>
<keyword evidence="2 5" id="KW-0812">Transmembrane</keyword>
<reference evidence="6 7" key="1">
    <citation type="journal article" date="2015" name="Nature">
        <title>rRNA introns, odd ribosomes, and small enigmatic genomes across a large radiation of phyla.</title>
        <authorList>
            <person name="Brown C.T."/>
            <person name="Hug L.A."/>
            <person name="Thomas B.C."/>
            <person name="Sharon I."/>
            <person name="Castelle C.J."/>
            <person name="Singh A."/>
            <person name="Wilkins M.J."/>
            <person name="Williams K.H."/>
            <person name="Banfield J.F."/>
        </authorList>
    </citation>
    <scope>NUCLEOTIDE SEQUENCE [LARGE SCALE GENOMIC DNA]</scope>
</reference>
<feature type="transmembrane region" description="Helical" evidence="5">
    <location>
        <begin position="45"/>
        <end position="65"/>
    </location>
</feature>
<sequence>MATKNQTNTSTNLAPNVASALCYAPFVGWIAAIVLFIVEKNAVVKWHAVQSLLVSLALLVLGLVLPFTVVLIFLVPFLWIFGLVLSLILTVKAYQGNAVKLPVLSGWADKVVKKI</sequence>
<dbReference type="PANTHER" id="PTHR36460">
    <property type="entry name" value="UPF0132 DOMAIN PROTEIN (AFU_ORTHOLOGUE AFUA_3G10255)"/>
    <property type="match status" value="1"/>
</dbReference>
<dbReference type="InterPro" id="IPR019109">
    <property type="entry name" value="MamF_MmsF"/>
</dbReference>